<organism evidence="3 4">
    <name type="scientific">Zalerion maritima</name>
    <dbReference type="NCBI Taxonomy" id="339359"/>
    <lineage>
        <taxon>Eukaryota</taxon>
        <taxon>Fungi</taxon>
        <taxon>Dikarya</taxon>
        <taxon>Ascomycota</taxon>
        <taxon>Pezizomycotina</taxon>
        <taxon>Sordariomycetes</taxon>
        <taxon>Lulworthiomycetidae</taxon>
        <taxon>Lulworthiales</taxon>
        <taxon>Lulworthiaceae</taxon>
        <taxon>Zalerion</taxon>
    </lineage>
</organism>
<evidence type="ECO:0000313" key="4">
    <source>
        <dbReference type="Proteomes" id="UP001201980"/>
    </source>
</evidence>
<feature type="transmembrane region" description="Helical" evidence="2">
    <location>
        <begin position="95"/>
        <end position="118"/>
    </location>
</feature>
<feature type="compositionally biased region" description="Polar residues" evidence="1">
    <location>
        <begin position="189"/>
        <end position="203"/>
    </location>
</feature>
<sequence>MPSIPRLPRSGSSFSERILQRVSTSLIDLLPRDTPADTSNPVVTSIFPSGPTSTSIVTTSSNSDTSSNSNTGNDEYTYTYGSSSSSSGFHLSKGVVAGIALATVAFTAAFVVLAFGCYQRWRERGISRREVDKEIRAAAALRSRREGSGRGPNGGGHDGPREASDGVPRFEWGGLVRSQDGGAQAQGQSLLVRSSSPNLTPQASPRLAPRGFEEEEGDDDNMPPPPDYQTAISVQQQEDERTALKLVGMGSRNLRPETPQPEVPGRVFRR</sequence>
<proteinExistence type="predicted"/>
<evidence type="ECO:0000256" key="1">
    <source>
        <dbReference type="SAM" id="MobiDB-lite"/>
    </source>
</evidence>
<comment type="caution">
    <text evidence="3">The sequence shown here is derived from an EMBL/GenBank/DDBJ whole genome shotgun (WGS) entry which is preliminary data.</text>
</comment>
<keyword evidence="2" id="KW-0472">Membrane</keyword>
<reference evidence="3" key="1">
    <citation type="submission" date="2022-07" db="EMBL/GenBank/DDBJ databases">
        <title>Draft genome sequence of Zalerion maritima ATCC 34329, a (micro)plastics degrading marine fungus.</title>
        <authorList>
            <person name="Paco A."/>
            <person name="Goncalves M.F.M."/>
            <person name="Rocha-Santos T.A.P."/>
            <person name="Alves A."/>
        </authorList>
    </citation>
    <scope>NUCLEOTIDE SEQUENCE</scope>
    <source>
        <strain evidence="3">ATCC 34329</strain>
    </source>
</reference>
<feature type="compositionally biased region" description="Low complexity" evidence="1">
    <location>
        <begin position="52"/>
        <end position="73"/>
    </location>
</feature>
<dbReference type="AlphaFoldDB" id="A0AAD5RMD8"/>
<feature type="region of interest" description="Disordered" evidence="1">
    <location>
        <begin position="140"/>
        <end position="270"/>
    </location>
</feature>
<evidence type="ECO:0000256" key="2">
    <source>
        <dbReference type="SAM" id="Phobius"/>
    </source>
</evidence>
<protein>
    <submittedName>
        <fullName evidence="3">Uncharacterized protein</fullName>
    </submittedName>
</protein>
<accession>A0AAD5RMD8</accession>
<gene>
    <name evidence="3" type="ORF">MKZ38_003839</name>
</gene>
<evidence type="ECO:0000313" key="3">
    <source>
        <dbReference type="EMBL" id="KAJ2898548.1"/>
    </source>
</evidence>
<dbReference type="EMBL" id="JAKWBI020000226">
    <property type="protein sequence ID" value="KAJ2898548.1"/>
    <property type="molecule type" value="Genomic_DNA"/>
</dbReference>
<feature type="compositionally biased region" description="Polar residues" evidence="1">
    <location>
        <begin position="40"/>
        <end position="51"/>
    </location>
</feature>
<keyword evidence="2" id="KW-0812">Transmembrane</keyword>
<name>A0AAD5RMD8_9PEZI</name>
<keyword evidence="2" id="KW-1133">Transmembrane helix</keyword>
<dbReference type="Proteomes" id="UP001201980">
    <property type="component" value="Unassembled WGS sequence"/>
</dbReference>
<keyword evidence="4" id="KW-1185">Reference proteome</keyword>
<feature type="region of interest" description="Disordered" evidence="1">
    <location>
        <begin position="40"/>
        <end position="73"/>
    </location>
</feature>